<keyword evidence="2" id="KW-0560">Oxidoreductase</keyword>
<evidence type="ECO:0000256" key="1">
    <source>
        <dbReference type="ARBA" id="ARBA00006484"/>
    </source>
</evidence>
<dbReference type="RefSeq" id="WP_353984374.1">
    <property type="nucleotide sequence ID" value="NZ_JBEWLY010000014.1"/>
</dbReference>
<evidence type="ECO:0000256" key="2">
    <source>
        <dbReference type="ARBA" id="ARBA00023002"/>
    </source>
</evidence>
<dbReference type="SUPFAM" id="SSF51735">
    <property type="entry name" value="NAD(P)-binding Rossmann-fold domains"/>
    <property type="match status" value="1"/>
</dbReference>
<keyword evidence="4" id="KW-1185">Reference proteome</keyword>
<dbReference type="Pfam" id="PF00106">
    <property type="entry name" value="adh_short"/>
    <property type="match status" value="1"/>
</dbReference>
<reference evidence="3 4" key="1">
    <citation type="submission" date="2024-07" db="EMBL/GenBank/DDBJ databases">
        <title>Novosphingobium kalidii RD2P27.</title>
        <authorList>
            <person name="Sun J.-Q."/>
        </authorList>
    </citation>
    <scope>NUCLEOTIDE SEQUENCE [LARGE SCALE GENOMIC DNA]</scope>
    <source>
        <strain evidence="3 4">RD2P27</strain>
    </source>
</reference>
<accession>A0ABV2D1Z2</accession>
<dbReference type="CDD" id="cd05233">
    <property type="entry name" value="SDR_c"/>
    <property type="match status" value="1"/>
</dbReference>
<evidence type="ECO:0000313" key="4">
    <source>
        <dbReference type="Proteomes" id="UP001548713"/>
    </source>
</evidence>
<comment type="similarity">
    <text evidence="1">Belongs to the short-chain dehydrogenases/reductases (SDR) family.</text>
</comment>
<dbReference type="PANTHER" id="PTHR42760">
    <property type="entry name" value="SHORT-CHAIN DEHYDROGENASES/REDUCTASES FAMILY MEMBER"/>
    <property type="match status" value="1"/>
</dbReference>
<dbReference type="InterPro" id="IPR002347">
    <property type="entry name" value="SDR_fam"/>
</dbReference>
<dbReference type="Pfam" id="PF13561">
    <property type="entry name" value="adh_short_C2"/>
    <property type="match status" value="1"/>
</dbReference>
<dbReference type="Gene3D" id="3.40.50.720">
    <property type="entry name" value="NAD(P)-binding Rossmann-like Domain"/>
    <property type="match status" value="1"/>
</dbReference>
<dbReference type="PANTHER" id="PTHR42760:SF133">
    <property type="entry name" value="3-OXOACYL-[ACYL-CARRIER-PROTEIN] REDUCTASE"/>
    <property type="match status" value="1"/>
</dbReference>
<comment type="caution">
    <text evidence="3">The sequence shown here is derived from an EMBL/GenBank/DDBJ whole genome shotgun (WGS) entry which is preliminary data.</text>
</comment>
<protein>
    <submittedName>
        <fullName evidence="3">SDR family oxidoreductase</fullName>
    </submittedName>
</protein>
<dbReference type="Proteomes" id="UP001548713">
    <property type="component" value="Unassembled WGS sequence"/>
</dbReference>
<gene>
    <name evidence="3" type="ORF">ABVV53_10475</name>
</gene>
<organism evidence="3 4">
    <name type="scientific">Novosphingobium kalidii</name>
    <dbReference type="NCBI Taxonomy" id="3230299"/>
    <lineage>
        <taxon>Bacteria</taxon>
        <taxon>Pseudomonadati</taxon>
        <taxon>Pseudomonadota</taxon>
        <taxon>Alphaproteobacteria</taxon>
        <taxon>Sphingomonadales</taxon>
        <taxon>Sphingomonadaceae</taxon>
        <taxon>Novosphingobium</taxon>
    </lineage>
</organism>
<dbReference type="PRINTS" id="PR00081">
    <property type="entry name" value="GDHRDH"/>
</dbReference>
<dbReference type="InterPro" id="IPR036291">
    <property type="entry name" value="NAD(P)-bd_dom_sf"/>
</dbReference>
<sequence>MNEADHPQGAIIITGAAGGMGKPAALRMADRARPLILSDVSAEKLEVLASDLRAQGARVATLTGDIADARFPERLVELLEGQSISALIHTAGLSPTMGDGQRILDVNYFGTERLLDGLAARMAPGGCAVLISSISGYMITQPTMIAAVRAMVHEDRRDAVAAYTQTPQMAYPISKLGVMLLVAREANRFGAKGARIVSIAPGYIDTEMGRAEASASEQMRAMMERVSLGRMGAGDEIAAVAEFLCTRAASYVTGCDIKVDGGAIAELGL</sequence>
<evidence type="ECO:0000313" key="3">
    <source>
        <dbReference type="EMBL" id="MET1755881.1"/>
    </source>
</evidence>
<name>A0ABV2D1Z2_9SPHN</name>
<dbReference type="EMBL" id="JBEWLY010000014">
    <property type="protein sequence ID" value="MET1755881.1"/>
    <property type="molecule type" value="Genomic_DNA"/>
</dbReference>
<proteinExistence type="inferred from homology"/>